<keyword evidence="9" id="KW-0648">Protein biosynthesis</keyword>
<dbReference type="Gene3D" id="1.10.10.350">
    <property type="match status" value="1"/>
</dbReference>
<keyword evidence="7" id="KW-0547">Nucleotide-binding</keyword>
<comment type="similarity">
    <text evidence="2">Belongs to the class-I aminoacyl-tRNA synthetase family. Glutamate--tRNA ligase type 1 subfamily.</text>
</comment>
<name>A0A6J6VM53_9ZZZZ</name>
<evidence type="ECO:0000259" key="13">
    <source>
        <dbReference type="Pfam" id="PF19269"/>
    </source>
</evidence>
<dbReference type="InterPro" id="IPR004527">
    <property type="entry name" value="Glu-tRNA-ligase_bac/mito"/>
</dbReference>
<protein>
    <recommendedName>
        <fullName evidence="4">glutamate--tRNA ligase</fullName>
        <ecNumber evidence="4">6.1.1.17</ecNumber>
    </recommendedName>
    <alternativeName>
        <fullName evidence="11">Glutamyl-tRNA synthetase</fullName>
    </alternativeName>
</protein>
<dbReference type="PANTHER" id="PTHR43311">
    <property type="entry name" value="GLUTAMATE--TRNA LIGASE"/>
    <property type="match status" value="1"/>
</dbReference>
<dbReference type="InterPro" id="IPR000924">
    <property type="entry name" value="Glu/Gln-tRNA-synth"/>
</dbReference>
<dbReference type="GO" id="GO:0000049">
    <property type="term" value="F:tRNA binding"/>
    <property type="evidence" value="ECO:0007669"/>
    <property type="project" value="InterPro"/>
</dbReference>
<dbReference type="Gene3D" id="3.40.50.620">
    <property type="entry name" value="HUPs"/>
    <property type="match status" value="1"/>
</dbReference>
<keyword evidence="8" id="KW-0067">ATP-binding</keyword>
<evidence type="ECO:0000256" key="8">
    <source>
        <dbReference type="ARBA" id="ARBA00022840"/>
    </source>
</evidence>
<evidence type="ECO:0000256" key="10">
    <source>
        <dbReference type="ARBA" id="ARBA00023146"/>
    </source>
</evidence>
<dbReference type="InterPro" id="IPR001412">
    <property type="entry name" value="aa-tRNA-synth_I_CS"/>
</dbReference>
<evidence type="ECO:0000256" key="9">
    <source>
        <dbReference type="ARBA" id="ARBA00022917"/>
    </source>
</evidence>
<keyword evidence="6" id="KW-0436">Ligase</keyword>
<dbReference type="InterPro" id="IPR033910">
    <property type="entry name" value="GluRS_core"/>
</dbReference>
<reference evidence="14" key="1">
    <citation type="submission" date="2020-05" db="EMBL/GenBank/DDBJ databases">
        <authorList>
            <person name="Chiriac C."/>
            <person name="Salcher M."/>
            <person name="Ghai R."/>
            <person name="Kavagutti S V."/>
        </authorList>
    </citation>
    <scope>NUCLEOTIDE SEQUENCE</scope>
</reference>
<dbReference type="InterPro" id="IPR008925">
    <property type="entry name" value="aa_tRNA-synth_I_cd-bd_sf"/>
</dbReference>
<dbReference type="CDD" id="cd00808">
    <property type="entry name" value="GluRS_core"/>
    <property type="match status" value="1"/>
</dbReference>
<evidence type="ECO:0000313" key="14">
    <source>
        <dbReference type="EMBL" id="CAB4772183.1"/>
    </source>
</evidence>
<feature type="domain" description="Aminoacyl-tRNA synthetase class I anticodon-binding" evidence="13">
    <location>
        <begin position="329"/>
        <end position="471"/>
    </location>
</feature>
<dbReference type="EC" id="6.1.1.17" evidence="4"/>
<proteinExistence type="inferred from homology"/>
<gene>
    <name evidence="14" type="ORF">UFOPK2925_00337</name>
</gene>
<dbReference type="EMBL" id="CAEZZU010000029">
    <property type="protein sequence ID" value="CAB4772183.1"/>
    <property type="molecule type" value="Genomic_DNA"/>
</dbReference>
<comment type="subcellular location">
    <subcellularLocation>
        <location evidence="1">Cytoplasm</location>
    </subcellularLocation>
</comment>
<evidence type="ECO:0000256" key="4">
    <source>
        <dbReference type="ARBA" id="ARBA00012835"/>
    </source>
</evidence>
<dbReference type="FunFam" id="3.40.50.620:FF:000007">
    <property type="entry name" value="Glutamate--tRNA ligase"/>
    <property type="match status" value="1"/>
</dbReference>
<evidence type="ECO:0000259" key="12">
    <source>
        <dbReference type="Pfam" id="PF00749"/>
    </source>
</evidence>
<feature type="domain" description="Glutamyl/glutaminyl-tRNA synthetase class Ib catalytic" evidence="12">
    <location>
        <begin position="5"/>
        <end position="315"/>
    </location>
</feature>
<accession>A0A6J6VM53</accession>
<evidence type="ECO:0000256" key="6">
    <source>
        <dbReference type="ARBA" id="ARBA00022598"/>
    </source>
</evidence>
<keyword evidence="10" id="KW-0030">Aminoacyl-tRNA synthetase</keyword>
<dbReference type="InterPro" id="IPR020751">
    <property type="entry name" value="aa-tRNA-synth_I_codon-bd_sub2"/>
</dbReference>
<dbReference type="InterPro" id="IPR049940">
    <property type="entry name" value="GluQ/Sye"/>
</dbReference>
<dbReference type="GO" id="GO:0005829">
    <property type="term" value="C:cytosol"/>
    <property type="evidence" value="ECO:0007669"/>
    <property type="project" value="TreeGrafter"/>
</dbReference>
<dbReference type="SUPFAM" id="SSF52374">
    <property type="entry name" value="Nucleotidylyl transferase"/>
    <property type="match status" value="1"/>
</dbReference>
<dbReference type="GO" id="GO:0004818">
    <property type="term" value="F:glutamate-tRNA ligase activity"/>
    <property type="evidence" value="ECO:0007669"/>
    <property type="project" value="UniProtKB-EC"/>
</dbReference>
<evidence type="ECO:0000256" key="2">
    <source>
        <dbReference type="ARBA" id="ARBA00007894"/>
    </source>
</evidence>
<sequence length="476" mass="52772">MPESNVRVRFSPAPTGFLHVGGARTALFNWLFARNVGGVLILRIEDTDVARSRQEWVDGIQETLTWLGLGWDEGPFLQSSRFDLYLAAADRMLAEGLAYECFCTEEESKERNDAAVAAGRPPGYDGHCRNLSETERVALRDAGRPRSLRFRTPDVGTSEFVDVVRGPVSAEWSTISDFVIVRSDGTPIFFLANAVDDLDMGITHVVRGEDLLDSTHRVLALRRAMGALDAPIYAHLPLIVGEDRAKLSKRHGAVSLEDFRDRGYLPEALLNYLALLGWAPDEGKEVMDADEIAREFDLDRVTHSAAYFDHQKLEWVNGEWIRRLSLETLVERVLPYAEERYGSGLDAELLLGAVRIGQERATTLVQLAEQMDFLFLPAADFVINPDSWERVSGADGLVEILGAVRSHLETCEWSVEQIDLRPALEALGVKPRKGLPAVYAAIEGRHAGLPLFDSIHLLGRDESIRRVSAALTLAGG</sequence>
<evidence type="ECO:0000256" key="5">
    <source>
        <dbReference type="ARBA" id="ARBA00022490"/>
    </source>
</evidence>
<dbReference type="Pfam" id="PF00749">
    <property type="entry name" value="tRNA-synt_1c"/>
    <property type="match status" value="1"/>
</dbReference>
<dbReference type="GO" id="GO:0008270">
    <property type="term" value="F:zinc ion binding"/>
    <property type="evidence" value="ECO:0007669"/>
    <property type="project" value="InterPro"/>
</dbReference>
<dbReference type="InterPro" id="IPR020058">
    <property type="entry name" value="Glu/Gln-tRNA-synth_Ib_cat-dom"/>
</dbReference>
<evidence type="ECO:0000256" key="11">
    <source>
        <dbReference type="ARBA" id="ARBA00030865"/>
    </source>
</evidence>
<dbReference type="HAMAP" id="MF_00022">
    <property type="entry name" value="Glu_tRNA_synth_type1"/>
    <property type="match status" value="1"/>
</dbReference>
<comment type="subunit">
    <text evidence="3">Monomer.</text>
</comment>
<keyword evidence="5" id="KW-0963">Cytoplasm</keyword>
<dbReference type="Pfam" id="PF19269">
    <property type="entry name" value="Anticodon_2"/>
    <property type="match status" value="1"/>
</dbReference>
<dbReference type="SUPFAM" id="SSF48163">
    <property type="entry name" value="An anticodon-binding domain of class I aminoacyl-tRNA synthetases"/>
    <property type="match status" value="1"/>
</dbReference>
<dbReference type="PANTHER" id="PTHR43311:SF2">
    <property type="entry name" value="GLUTAMATE--TRNA LIGASE, MITOCHONDRIAL-RELATED"/>
    <property type="match status" value="1"/>
</dbReference>
<evidence type="ECO:0000256" key="3">
    <source>
        <dbReference type="ARBA" id="ARBA00011245"/>
    </source>
</evidence>
<dbReference type="AlphaFoldDB" id="A0A6J6VM53"/>
<dbReference type="GO" id="GO:0005524">
    <property type="term" value="F:ATP binding"/>
    <property type="evidence" value="ECO:0007669"/>
    <property type="project" value="UniProtKB-KW"/>
</dbReference>
<dbReference type="InterPro" id="IPR045462">
    <property type="entry name" value="aa-tRNA-synth_I_cd-bd"/>
</dbReference>
<dbReference type="NCBIfam" id="TIGR00464">
    <property type="entry name" value="gltX_bact"/>
    <property type="match status" value="1"/>
</dbReference>
<dbReference type="GO" id="GO:0006424">
    <property type="term" value="P:glutamyl-tRNA aminoacylation"/>
    <property type="evidence" value="ECO:0007669"/>
    <property type="project" value="InterPro"/>
</dbReference>
<organism evidence="14">
    <name type="scientific">freshwater metagenome</name>
    <dbReference type="NCBI Taxonomy" id="449393"/>
    <lineage>
        <taxon>unclassified sequences</taxon>
        <taxon>metagenomes</taxon>
        <taxon>ecological metagenomes</taxon>
    </lineage>
</organism>
<evidence type="ECO:0000256" key="7">
    <source>
        <dbReference type="ARBA" id="ARBA00022741"/>
    </source>
</evidence>
<dbReference type="PROSITE" id="PS00178">
    <property type="entry name" value="AA_TRNA_LIGASE_I"/>
    <property type="match status" value="1"/>
</dbReference>
<evidence type="ECO:0000256" key="1">
    <source>
        <dbReference type="ARBA" id="ARBA00004496"/>
    </source>
</evidence>
<dbReference type="InterPro" id="IPR014729">
    <property type="entry name" value="Rossmann-like_a/b/a_fold"/>
</dbReference>
<dbReference type="PRINTS" id="PR00987">
    <property type="entry name" value="TRNASYNTHGLU"/>
</dbReference>